<dbReference type="PROSITE" id="PS51186">
    <property type="entry name" value="GNAT"/>
    <property type="match status" value="1"/>
</dbReference>
<keyword evidence="5" id="KW-1185">Reference proteome</keyword>
<accession>A0A327M4H0</accession>
<dbReference type="InterPro" id="IPR016181">
    <property type="entry name" value="Acyl_CoA_acyltransferase"/>
</dbReference>
<dbReference type="PANTHER" id="PTHR43877">
    <property type="entry name" value="AMINOALKYLPHOSPHONATE N-ACETYLTRANSFERASE-RELATED-RELATED"/>
    <property type="match status" value="1"/>
</dbReference>
<keyword evidence="1" id="KW-0808">Transferase</keyword>
<comment type="caution">
    <text evidence="4">The sequence shown here is derived from an EMBL/GenBank/DDBJ whole genome shotgun (WGS) entry which is preliminary data.</text>
</comment>
<dbReference type="AlphaFoldDB" id="A0A327M4H0"/>
<name>A0A327M4H0_9PROT</name>
<evidence type="ECO:0000256" key="1">
    <source>
        <dbReference type="ARBA" id="ARBA00022679"/>
    </source>
</evidence>
<dbReference type="SUPFAM" id="SSF55729">
    <property type="entry name" value="Acyl-CoA N-acyltransferases (Nat)"/>
    <property type="match status" value="1"/>
</dbReference>
<proteinExistence type="predicted"/>
<protein>
    <recommendedName>
        <fullName evidence="3">N-acetyltransferase domain-containing protein</fullName>
    </recommendedName>
</protein>
<sequence>MMVVRLRNECREVASLSRAHCSAQIQIQIATGIPLNSLIKEQFSCKDDHTVLVRTLLPGDAQGLAALWQEMQIHYGKPVTAEMARKAAEFACGNEQQGEFGPRILVAASDDGRIHGSIVLNVSFPANELTRSLYIRDLYVSSSARRLGIAKALLRAASALALAQGFSALDWTTDAENANARRLYSSQGARQLERVYYRLDTDDLKRLIAV</sequence>
<dbReference type="InterPro" id="IPR000182">
    <property type="entry name" value="GNAT_dom"/>
</dbReference>
<evidence type="ECO:0000259" key="3">
    <source>
        <dbReference type="PROSITE" id="PS51186"/>
    </source>
</evidence>
<dbReference type="Proteomes" id="UP000249065">
    <property type="component" value="Unassembled WGS sequence"/>
</dbReference>
<evidence type="ECO:0000256" key="2">
    <source>
        <dbReference type="ARBA" id="ARBA00023315"/>
    </source>
</evidence>
<evidence type="ECO:0000313" key="4">
    <source>
        <dbReference type="EMBL" id="RAI57122.1"/>
    </source>
</evidence>
<dbReference type="Gene3D" id="3.40.630.30">
    <property type="match status" value="1"/>
</dbReference>
<dbReference type="OrthoDB" id="7272289at2"/>
<feature type="domain" description="N-acetyltransferase" evidence="3">
    <location>
        <begin position="51"/>
        <end position="208"/>
    </location>
</feature>
<dbReference type="EMBL" id="QLIX01000021">
    <property type="protein sequence ID" value="RAI57122.1"/>
    <property type="molecule type" value="Genomic_DNA"/>
</dbReference>
<dbReference type="PANTHER" id="PTHR43877:SF2">
    <property type="entry name" value="AMINOALKYLPHOSPHONATE N-ACETYLTRANSFERASE-RELATED"/>
    <property type="match status" value="1"/>
</dbReference>
<organism evidence="4 5">
    <name type="scientific">Roseicella frigidaeris</name>
    <dbReference type="NCBI Taxonomy" id="2230885"/>
    <lineage>
        <taxon>Bacteria</taxon>
        <taxon>Pseudomonadati</taxon>
        <taxon>Pseudomonadota</taxon>
        <taxon>Alphaproteobacteria</taxon>
        <taxon>Acetobacterales</taxon>
        <taxon>Roseomonadaceae</taxon>
        <taxon>Roseicella</taxon>
    </lineage>
</organism>
<reference evidence="5" key="1">
    <citation type="submission" date="2018-06" db="EMBL/GenBank/DDBJ databases">
        <authorList>
            <person name="Khan S.A."/>
        </authorList>
    </citation>
    <scope>NUCLEOTIDE SEQUENCE [LARGE SCALE GENOMIC DNA]</scope>
    <source>
        <strain evidence="5">DB-1506</strain>
    </source>
</reference>
<gene>
    <name evidence="4" type="ORF">DOO78_20910</name>
</gene>
<keyword evidence="2" id="KW-0012">Acyltransferase</keyword>
<evidence type="ECO:0000313" key="5">
    <source>
        <dbReference type="Proteomes" id="UP000249065"/>
    </source>
</evidence>
<dbReference type="GO" id="GO:0016747">
    <property type="term" value="F:acyltransferase activity, transferring groups other than amino-acyl groups"/>
    <property type="evidence" value="ECO:0007669"/>
    <property type="project" value="InterPro"/>
</dbReference>
<dbReference type="InterPro" id="IPR050832">
    <property type="entry name" value="Bact_Acetyltransf"/>
</dbReference>
<dbReference type="Pfam" id="PF00583">
    <property type="entry name" value="Acetyltransf_1"/>
    <property type="match status" value="1"/>
</dbReference>